<dbReference type="PANTHER" id="PTHR13843:SF12">
    <property type="entry name" value="ATPASE F1_V1_A1 COMPLEX ALPHA_BETA SUBUNIT NUCLEOTIDE-BINDING DOMAIN-CONTAINING PROTEIN"/>
    <property type="match status" value="1"/>
</dbReference>
<dbReference type="VEuPathDB" id="VectorBase:ACUA022905"/>
<proteinExistence type="predicted"/>
<reference evidence="2" key="2">
    <citation type="submission" date="2020-05" db="UniProtKB">
        <authorList>
            <consortium name="EnsemblMetazoa"/>
        </authorList>
    </citation>
    <scope>IDENTIFICATION</scope>
    <source>
        <strain evidence="2">A-37</strain>
    </source>
</reference>
<feature type="region of interest" description="Disordered" evidence="1">
    <location>
        <begin position="579"/>
        <end position="631"/>
    </location>
</feature>
<reference evidence="3" key="1">
    <citation type="submission" date="2013-09" db="EMBL/GenBank/DDBJ databases">
        <title>The Genome Sequence of Anopheles culicifacies species A.</title>
        <authorList>
            <consortium name="The Broad Institute Genomics Platform"/>
            <person name="Neafsey D.E."/>
            <person name="Besansky N."/>
            <person name="Howell P."/>
            <person name="Walton C."/>
            <person name="Young S.K."/>
            <person name="Zeng Q."/>
            <person name="Gargeya S."/>
            <person name="Fitzgerald M."/>
            <person name="Haas B."/>
            <person name="Abouelleil A."/>
            <person name="Allen A.W."/>
            <person name="Alvarado L."/>
            <person name="Arachchi H.M."/>
            <person name="Berlin A.M."/>
            <person name="Chapman S.B."/>
            <person name="Gainer-Dewar J."/>
            <person name="Goldberg J."/>
            <person name="Griggs A."/>
            <person name="Gujja S."/>
            <person name="Hansen M."/>
            <person name="Howarth C."/>
            <person name="Imamovic A."/>
            <person name="Ireland A."/>
            <person name="Larimer J."/>
            <person name="McCowan C."/>
            <person name="Murphy C."/>
            <person name="Pearson M."/>
            <person name="Poon T.W."/>
            <person name="Priest M."/>
            <person name="Roberts A."/>
            <person name="Saif S."/>
            <person name="Shea T."/>
            <person name="Sisk P."/>
            <person name="Sykes S."/>
            <person name="Wortman J."/>
            <person name="Nusbaum C."/>
            <person name="Birren B."/>
        </authorList>
    </citation>
    <scope>NUCLEOTIDE SEQUENCE [LARGE SCALE GENOMIC DNA]</scope>
    <source>
        <strain evidence="3">A-37</strain>
    </source>
</reference>
<feature type="region of interest" description="Disordered" evidence="1">
    <location>
        <begin position="60"/>
        <end position="132"/>
    </location>
</feature>
<feature type="compositionally biased region" description="Polar residues" evidence="1">
    <location>
        <begin position="350"/>
        <end position="380"/>
    </location>
</feature>
<feature type="compositionally biased region" description="Low complexity" evidence="1">
    <location>
        <begin position="789"/>
        <end position="830"/>
    </location>
</feature>
<feature type="region of interest" description="Disordered" evidence="1">
    <location>
        <begin position="774"/>
        <end position="891"/>
    </location>
</feature>
<dbReference type="Proteomes" id="UP000075883">
    <property type="component" value="Unassembled WGS sequence"/>
</dbReference>
<evidence type="ECO:0000313" key="3">
    <source>
        <dbReference type="Proteomes" id="UP000075883"/>
    </source>
</evidence>
<evidence type="ECO:0008006" key="4">
    <source>
        <dbReference type="Google" id="ProtNLM"/>
    </source>
</evidence>
<feature type="region of interest" description="Disordered" evidence="1">
    <location>
        <begin position="151"/>
        <end position="244"/>
    </location>
</feature>
<dbReference type="GO" id="GO:0045202">
    <property type="term" value="C:synapse"/>
    <property type="evidence" value="ECO:0007669"/>
    <property type="project" value="TreeGrafter"/>
</dbReference>
<dbReference type="InterPro" id="IPR026074">
    <property type="entry name" value="MAP1"/>
</dbReference>
<feature type="compositionally biased region" description="Polar residues" evidence="1">
    <location>
        <begin position="229"/>
        <end position="244"/>
    </location>
</feature>
<accession>A0A182MP17</accession>
<dbReference type="GO" id="GO:0008017">
    <property type="term" value="F:microtubule binding"/>
    <property type="evidence" value="ECO:0007669"/>
    <property type="project" value="InterPro"/>
</dbReference>
<sequence length="1008" mass="108379">MSDGDEEQFETKVCMKETRSKSMSAVVTSSGQRSGFEGSTLGVLEESVIASRDDLDMIRSPRDSVTKIDPPFIPKQSESMLNKSFKPLFGDDPQFPGEKDEIHKQEDTSMFPKCGLDSTESPDHGASIAKGMDQLLKDTVTSMKEIEKMTSTVISSTKTEESTIENKTSVTSIPGAFPITGDSGKSSPYLGEKSQESSAKSVSPLQDKDSLEESTTSLNTFIEKDSLSEKASNQQQQVSIRTTTTGESLVESCSSTVEKVTEELLFVGSKTPPTAPISPNIAAKESLSMTQSHYESSVLSGATSAASATTLATSAMTTTVPTAPKDDASGISTPKESVPSGKSSPGLMSVHTQGSTDSASKSINLGHSSSGIETSDSSPKPTSPFPKVVVDTLKLADEAKTTSGMSTPDMTRSSTPDMVDSQIERIATTTASTEQGDSQTTVTTTTTTTKTTTYIIKDGQKIEVDSNVQSDTVSKTETQQPGESTVTPAGVTSSTTTTYVIKDGQRVEVDSSLPGDRSDQTCAVTMEAKASAPTQLTLAGTEERSFTEDYDEKDVLSPRSDISSGQASRIVAAWHDEDVPSSPMSVTSQAPLSPSTKYTYDYDLQHSSSGVSKKSDIEIDQDSQDDIVPPQYGSEEAKTAIPITSSYKPDPMSTSFYGQLPEVPSTMTMTSSTTRSIPIPITGTTKGFAKPYVEYASSGESSVDSTHKPSMAGDRKYLDEADLDFDKAFSSASSTKMDDLMTTSMHFSSEKEFMAATTTIASMGQTQKMEMDFTSTGLPSSVTTTLTGAQPSATVAQSQPSQPSQPQAQSQSSLSQSTQPTAQPTSTSSADAKSVLDSWGKPLGLPSPAPMTADDNKTTPKKERRMLMSKTKLNNEKNLRKRAESPTKAKKTASPVYVDLSYVPHHGNSYYANVEFFKRVRARYYVFSGTEPSREVYNALLEAKQTWEDKELEVTIIPTYDTDVLGYWVSENEELLAKYHIDLSPSAARCTINLQDHETSCSAYRLEF</sequence>
<feature type="compositionally biased region" description="Polar residues" evidence="1">
    <location>
        <begin position="582"/>
        <end position="598"/>
    </location>
</feature>
<dbReference type="GO" id="GO:0007409">
    <property type="term" value="P:axonogenesis"/>
    <property type="evidence" value="ECO:0007669"/>
    <property type="project" value="TreeGrafter"/>
</dbReference>
<name>A0A182MP17_9DIPT</name>
<dbReference type="STRING" id="139723.A0A182MP17"/>
<dbReference type="GO" id="GO:0005875">
    <property type="term" value="C:microtubule associated complex"/>
    <property type="evidence" value="ECO:0007669"/>
    <property type="project" value="TreeGrafter"/>
</dbReference>
<feature type="region of interest" description="Disordered" evidence="1">
    <location>
        <begin position="467"/>
        <end position="491"/>
    </location>
</feature>
<dbReference type="GO" id="GO:0000226">
    <property type="term" value="P:microtubule cytoskeleton organization"/>
    <property type="evidence" value="ECO:0007669"/>
    <property type="project" value="InterPro"/>
</dbReference>
<dbReference type="GO" id="GO:0003779">
    <property type="term" value="F:actin binding"/>
    <property type="evidence" value="ECO:0007669"/>
    <property type="project" value="TreeGrafter"/>
</dbReference>
<organism evidence="2 3">
    <name type="scientific">Anopheles culicifacies</name>
    <dbReference type="NCBI Taxonomy" id="139723"/>
    <lineage>
        <taxon>Eukaryota</taxon>
        <taxon>Metazoa</taxon>
        <taxon>Ecdysozoa</taxon>
        <taxon>Arthropoda</taxon>
        <taxon>Hexapoda</taxon>
        <taxon>Insecta</taxon>
        <taxon>Pterygota</taxon>
        <taxon>Neoptera</taxon>
        <taxon>Endopterygota</taxon>
        <taxon>Diptera</taxon>
        <taxon>Nematocera</taxon>
        <taxon>Culicoidea</taxon>
        <taxon>Culicidae</taxon>
        <taxon>Anophelinae</taxon>
        <taxon>Anopheles</taxon>
        <taxon>culicifacies species complex</taxon>
    </lineage>
</organism>
<feature type="compositionally biased region" description="Polar residues" evidence="1">
    <location>
        <begin position="467"/>
        <end position="483"/>
    </location>
</feature>
<feature type="compositionally biased region" description="Polar residues" evidence="1">
    <location>
        <begin position="774"/>
        <end position="788"/>
    </location>
</feature>
<feature type="region of interest" description="Disordered" evidence="1">
    <location>
        <begin position="540"/>
        <end position="567"/>
    </location>
</feature>
<dbReference type="GO" id="GO:0005829">
    <property type="term" value="C:cytosol"/>
    <property type="evidence" value="ECO:0007669"/>
    <property type="project" value="TreeGrafter"/>
</dbReference>
<dbReference type="GO" id="GO:0005874">
    <property type="term" value="C:microtubule"/>
    <property type="evidence" value="ECO:0007669"/>
    <property type="project" value="InterPro"/>
</dbReference>
<feature type="compositionally biased region" description="Basic and acidic residues" evidence="1">
    <location>
        <begin position="873"/>
        <end position="887"/>
    </location>
</feature>
<feature type="compositionally biased region" description="Basic and acidic residues" evidence="1">
    <location>
        <begin position="97"/>
        <end position="107"/>
    </location>
</feature>
<dbReference type="AlphaFoldDB" id="A0A182MP17"/>
<dbReference type="GO" id="GO:0031114">
    <property type="term" value="P:regulation of microtubule depolymerization"/>
    <property type="evidence" value="ECO:0007669"/>
    <property type="project" value="TreeGrafter"/>
</dbReference>
<dbReference type="EnsemblMetazoa" id="ACUA022905-RA">
    <property type="protein sequence ID" value="ACUA022905-PA"/>
    <property type="gene ID" value="ACUA022905"/>
</dbReference>
<feature type="compositionally biased region" description="Polar residues" evidence="1">
    <location>
        <begin position="330"/>
        <end position="343"/>
    </location>
</feature>
<keyword evidence="3" id="KW-1185">Reference proteome</keyword>
<feature type="region of interest" description="Disordered" evidence="1">
    <location>
        <begin position="315"/>
        <end position="387"/>
    </location>
</feature>
<dbReference type="GO" id="GO:0016358">
    <property type="term" value="P:dendrite development"/>
    <property type="evidence" value="ECO:0007669"/>
    <property type="project" value="TreeGrafter"/>
</dbReference>
<feature type="compositionally biased region" description="Low complexity" evidence="1">
    <location>
        <begin position="296"/>
        <end position="307"/>
    </location>
</feature>
<protein>
    <recommendedName>
        <fullName evidence="4">Microtubule-associated protein futsch</fullName>
    </recommendedName>
</protein>
<dbReference type="EMBL" id="AXCM01007202">
    <property type="status" value="NOT_ANNOTATED_CDS"/>
    <property type="molecule type" value="Genomic_DNA"/>
</dbReference>
<dbReference type="GO" id="GO:0030425">
    <property type="term" value="C:dendrite"/>
    <property type="evidence" value="ECO:0007669"/>
    <property type="project" value="TreeGrafter"/>
</dbReference>
<dbReference type="PANTHER" id="PTHR13843">
    <property type="entry name" value="MICROTUBULE-ASSOCIATED PROTEIN"/>
    <property type="match status" value="1"/>
</dbReference>
<feature type="region of interest" description="Disordered" evidence="1">
    <location>
        <begin position="288"/>
        <end position="307"/>
    </location>
</feature>
<evidence type="ECO:0000313" key="2">
    <source>
        <dbReference type="EnsemblMetazoa" id="ACUA022905-PA"/>
    </source>
</evidence>
<dbReference type="GO" id="GO:0043025">
    <property type="term" value="C:neuronal cell body"/>
    <property type="evidence" value="ECO:0007669"/>
    <property type="project" value="TreeGrafter"/>
</dbReference>
<evidence type="ECO:0000256" key="1">
    <source>
        <dbReference type="SAM" id="MobiDB-lite"/>
    </source>
</evidence>